<keyword evidence="3" id="KW-1185">Reference proteome</keyword>
<feature type="region of interest" description="Disordered" evidence="1">
    <location>
        <begin position="1"/>
        <end position="47"/>
    </location>
</feature>
<feature type="non-terminal residue" evidence="2">
    <location>
        <position position="81"/>
    </location>
</feature>
<accession>A0A821GU56</accession>
<feature type="non-terminal residue" evidence="2">
    <location>
        <position position="1"/>
    </location>
</feature>
<protein>
    <submittedName>
        <fullName evidence="2">Uncharacterized protein</fullName>
    </submittedName>
</protein>
<dbReference type="AlphaFoldDB" id="A0A821GU56"/>
<organism evidence="2 3">
    <name type="scientific">Rotaria magnacalcarata</name>
    <dbReference type="NCBI Taxonomy" id="392030"/>
    <lineage>
        <taxon>Eukaryota</taxon>
        <taxon>Metazoa</taxon>
        <taxon>Spiralia</taxon>
        <taxon>Gnathifera</taxon>
        <taxon>Rotifera</taxon>
        <taxon>Eurotatoria</taxon>
        <taxon>Bdelloidea</taxon>
        <taxon>Philodinida</taxon>
        <taxon>Philodinidae</taxon>
        <taxon>Rotaria</taxon>
    </lineage>
</organism>
<proteinExistence type="predicted"/>
<reference evidence="2" key="1">
    <citation type="submission" date="2021-02" db="EMBL/GenBank/DDBJ databases">
        <authorList>
            <person name="Nowell W R."/>
        </authorList>
    </citation>
    <scope>NUCLEOTIDE SEQUENCE</scope>
</reference>
<name>A0A821GU56_9BILA</name>
<sequence>DFGENGEFLGDFSSERLPDFFESDIPDEGGGGGISLVDNDQSQQPSIDALLGEDPMSMSALSMNLRQASMNPLFNMAISQA</sequence>
<evidence type="ECO:0000256" key="1">
    <source>
        <dbReference type="SAM" id="MobiDB-lite"/>
    </source>
</evidence>
<dbReference type="Proteomes" id="UP000663866">
    <property type="component" value="Unassembled WGS sequence"/>
</dbReference>
<evidence type="ECO:0000313" key="2">
    <source>
        <dbReference type="EMBL" id="CAF4674790.1"/>
    </source>
</evidence>
<gene>
    <name evidence="2" type="ORF">OVN521_LOCUS47529</name>
</gene>
<dbReference type="EMBL" id="CAJOBG010093749">
    <property type="protein sequence ID" value="CAF4674790.1"/>
    <property type="molecule type" value="Genomic_DNA"/>
</dbReference>
<evidence type="ECO:0000313" key="3">
    <source>
        <dbReference type="Proteomes" id="UP000663866"/>
    </source>
</evidence>
<comment type="caution">
    <text evidence="2">The sequence shown here is derived from an EMBL/GenBank/DDBJ whole genome shotgun (WGS) entry which is preliminary data.</text>
</comment>